<keyword evidence="3" id="KW-1185">Reference proteome</keyword>
<accession>A0A564YAT2</accession>
<evidence type="ECO:0000259" key="1">
    <source>
        <dbReference type="Pfam" id="PF25852"/>
    </source>
</evidence>
<gene>
    <name evidence="2" type="ORF">WMSIL1_LOCUS4215</name>
</gene>
<organism evidence="2 3">
    <name type="scientific">Hymenolepis diminuta</name>
    <name type="common">Rat tapeworm</name>
    <dbReference type="NCBI Taxonomy" id="6216"/>
    <lineage>
        <taxon>Eukaryota</taxon>
        <taxon>Metazoa</taxon>
        <taxon>Spiralia</taxon>
        <taxon>Lophotrochozoa</taxon>
        <taxon>Platyhelminthes</taxon>
        <taxon>Cestoda</taxon>
        <taxon>Eucestoda</taxon>
        <taxon>Cyclophyllidea</taxon>
        <taxon>Hymenolepididae</taxon>
        <taxon>Hymenolepis</taxon>
    </lineage>
</organism>
<dbReference type="EMBL" id="CABIJS010000122">
    <property type="protein sequence ID" value="VUZ44089.1"/>
    <property type="molecule type" value="Genomic_DNA"/>
</dbReference>
<reference evidence="2 3" key="1">
    <citation type="submission" date="2019-07" db="EMBL/GenBank/DDBJ databases">
        <authorList>
            <person name="Jastrzebski P J."/>
            <person name="Paukszto L."/>
            <person name="Jastrzebski P J."/>
        </authorList>
    </citation>
    <scope>NUCLEOTIDE SEQUENCE [LARGE SCALE GENOMIC DNA]</scope>
    <source>
        <strain evidence="2 3">WMS-il1</strain>
    </source>
</reference>
<name>A0A564YAT2_HYMDI</name>
<dbReference type="InterPro" id="IPR058667">
    <property type="entry name" value="DUF6242_C"/>
</dbReference>
<dbReference type="Pfam" id="PF25852">
    <property type="entry name" value="DUF6242_C"/>
    <property type="match status" value="1"/>
</dbReference>
<evidence type="ECO:0000313" key="2">
    <source>
        <dbReference type="EMBL" id="VUZ44089.1"/>
    </source>
</evidence>
<dbReference type="Proteomes" id="UP000321570">
    <property type="component" value="Unassembled WGS sequence"/>
</dbReference>
<dbReference type="AlphaFoldDB" id="A0A564YAT2"/>
<feature type="non-terminal residue" evidence="2">
    <location>
        <position position="1"/>
    </location>
</feature>
<protein>
    <recommendedName>
        <fullName evidence="1">DUF6242 domain-containing protein</fullName>
    </recommendedName>
</protein>
<dbReference type="SUPFAM" id="SSF117281">
    <property type="entry name" value="Kelch motif"/>
    <property type="match status" value="1"/>
</dbReference>
<proteinExistence type="predicted"/>
<evidence type="ECO:0000313" key="3">
    <source>
        <dbReference type="Proteomes" id="UP000321570"/>
    </source>
</evidence>
<dbReference type="Gene3D" id="2.120.10.80">
    <property type="entry name" value="Kelch-type beta propeller"/>
    <property type="match status" value="1"/>
</dbReference>
<dbReference type="InterPro" id="IPR015915">
    <property type="entry name" value="Kelch-typ_b-propeller"/>
</dbReference>
<sequence length="159" mass="17867">RTGCVAVNIPDYGVLFIGGFGRNRSPLRSTELLTRRSGEVGGGGDENWEWLPYTPMNEEHNGEHFAAYFQGRVYVVSREERGHKMEMLDVTAGGQWTSLTSFGLSRRLYSMAIFGNELFVLGQGNVYSVELDGDAKRRFGRWKKGKSVPYGPLMTVHLK</sequence>
<feature type="domain" description="DUF6242" evidence="1">
    <location>
        <begin position="48"/>
        <end position="129"/>
    </location>
</feature>